<evidence type="ECO:0000256" key="1">
    <source>
        <dbReference type="SAM" id="Coils"/>
    </source>
</evidence>
<dbReference type="Proteomes" id="UP001144372">
    <property type="component" value="Unassembled WGS sequence"/>
</dbReference>
<gene>
    <name evidence="2" type="ORF">DAMNIGENAA_17270</name>
</gene>
<sequence length="170" mass="19698">MKDSFLFKILSLILLLFFFGGCAAHTPPPPRVELQPVYVFPPQKAMASNDYAAFLEENRKILEDCSKDCDIALFNVAFVYAFPQSPFYNQSEGLKRLKEVMEKYPESPFAFQARVMTALIENKIVAEKKRSQLKGKLKSKDTKIQKLQKQIERSRAIDLEMDRKERELLQ</sequence>
<accession>A0A9W6FSQ6</accession>
<evidence type="ECO:0008006" key="4">
    <source>
        <dbReference type="Google" id="ProtNLM"/>
    </source>
</evidence>
<comment type="caution">
    <text evidence="2">The sequence shown here is derived from an EMBL/GenBank/DDBJ whole genome shotgun (WGS) entry which is preliminary data.</text>
</comment>
<feature type="coiled-coil region" evidence="1">
    <location>
        <begin position="130"/>
        <end position="157"/>
    </location>
</feature>
<dbReference type="RefSeq" id="WP_281793551.1">
    <property type="nucleotide sequence ID" value="NZ_BSDR01000001.1"/>
</dbReference>
<proteinExistence type="predicted"/>
<dbReference type="AlphaFoldDB" id="A0A9W6FSQ6"/>
<evidence type="ECO:0000313" key="2">
    <source>
        <dbReference type="EMBL" id="GLI34294.1"/>
    </source>
</evidence>
<keyword evidence="3" id="KW-1185">Reference proteome</keyword>
<dbReference type="PROSITE" id="PS51257">
    <property type="entry name" value="PROKAR_LIPOPROTEIN"/>
    <property type="match status" value="1"/>
</dbReference>
<evidence type="ECO:0000313" key="3">
    <source>
        <dbReference type="Proteomes" id="UP001144372"/>
    </source>
</evidence>
<reference evidence="2" key="1">
    <citation type="submission" date="2022-12" db="EMBL/GenBank/DDBJ databases">
        <title>Reference genome sequencing for broad-spectrum identification of bacterial and archaeal isolates by mass spectrometry.</title>
        <authorList>
            <person name="Sekiguchi Y."/>
            <person name="Tourlousse D.M."/>
        </authorList>
    </citation>
    <scope>NUCLEOTIDE SEQUENCE</scope>
    <source>
        <strain evidence="2">ASRB1</strain>
    </source>
</reference>
<dbReference type="EMBL" id="BSDR01000001">
    <property type="protein sequence ID" value="GLI34294.1"/>
    <property type="molecule type" value="Genomic_DNA"/>
</dbReference>
<keyword evidence="1" id="KW-0175">Coiled coil</keyword>
<organism evidence="2 3">
    <name type="scientific">Desulforhabdus amnigena</name>
    <dbReference type="NCBI Taxonomy" id="40218"/>
    <lineage>
        <taxon>Bacteria</taxon>
        <taxon>Pseudomonadati</taxon>
        <taxon>Thermodesulfobacteriota</taxon>
        <taxon>Syntrophobacteria</taxon>
        <taxon>Syntrophobacterales</taxon>
        <taxon>Syntrophobacteraceae</taxon>
        <taxon>Desulforhabdus</taxon>
    </lineage>
</organism>
<protein>
    <recommendedName>
        <fullName evidence="4">Tetratricopeptide repeat protein</fullName>
    </recommendedName>
</protein>
<name>A0A9W6FSQ6_9BACT</name>